<sequence length="134" mass="14514">MKKIIASLAVAFLMTAGLVAGTSTTASAGPYSGTITTIPQVQAPVVRPGQRGRIRLEVQSEAGNAPVRGPVLITISKRPSGVARTVKRFYNGNPRNYRLPKLAPGRYTLVVTYVGYPRSVYKPSTQVRNLFVQR</sequence>
<evidence type="ECO:0000256" key="1">
    <source>
        <dbReference type="SAM" id="SignalP"/>
    </source>
</evidence>
<evidence type="ECO:0008006" key="4">
    <source>
        <dbReference type="Google" id="ProtNLM"/>
    </source>
</evidence>
<evidence type="ECO:0000313" key="2">
    <source>
        <dbReference type="EMBL" id="GAA1915805.1"/>
    </source>
</evidence>
<reference evidence="2 3" key="1">
    <citation type="journal article" date="2019" name="Int. J. Syst. Evol. Microbiol.">
        <title>The Global Catalogue of Microorganisms (GCM) 10K type strain sequencing project: providing services to taxonomists for standard genome sequencing and annotation.</title>
        <authorList>
            <consortium name="The Broad Institute Genomics Platform"/>
            <consortium name="The Broad Institute Genome Sequencing Center for Infectious Disease"/>
            <person name="Wu L."/>
            <person name="Ma J."/>
        </authorList>
    </citation>
    <scope>NUCLEOTIDE SEQUENCE [LARGE SCALE GENOMIC DNA]</scope>
    <source>
        <strain evidence="2 3">JCM 14046</strain>
    </source>
</reference>
<feature type="signal peptide" evidence="1">
    <location>
        <begin position="1"/>
        <end position="28"/>
    </location>
</feature>
<proteinExistence type="predicted"/>
<feature type="chain" id="PRO_5047479422" description="Carboxypeptidase regulatory-like domain-containing protein" evidence="1">
    <location>
        <begin position="29"/>
        <end position="134"/>
    </location>
</feature>
<organism evidence="2 3">
    <name type="scientific">Nocardioides lentus</name>
    <dbReference type="NCBI Taxonomy" id="338077"/>
    <lineage>
        <taxon>Bacteria</taxon>
        <taxon>Bacillati</taxon>
        <taxon>Actinomycetota</taxon>
        <taxon>Actinomycetes</taxon>
        <taxon>Propionibacteriales</taxon>
        <taxon>Nocardioidaceae</taxon>
        <taxon>Nocardioides</taxon>
    </lineage>
</organism>
<accession>A0ABN2P9C5</accession>
<dbReference type="EMBL" id="BAAAMY010000004">
    <property type="protein sequence ID" value="GAA1915805.1"/>
    <property type="molecule type" value="Genomic_DNA"/>
</dbReference>
<dbReference type="Proteomes" id="UP001501612">
    <property type="component" value="Unassembled WGS sequence"/>
</dbReference>
<comment type="caution">
    <text evidence="2">The sequence shown here is derived from an EMBL/GenBank/DDBJ whole genome shotgun (WGS) entry which is preliminary data.</text>
</comment>
<gene>
    <name evidence="2" type="ORF">GCM10009737_16550</name>
</gene>
<keyword evidence="3" id="KW-1185">Reference proteome</keyword>
<dbReference type="RefSeq" id="WP_344006023.1">
    <property type="nucleotide sequence ID" value="NZ_BAAAMY010000004.1"/>
</dbReference>
<evidence type="ECO:0000313" key="3">
    <source>
        <dbReference type="Proteomes" id="UP001501612"/>
    </source>
</evidence>
<protein>
    <recommendedName>
        <fullName evidence="4">Carboxypeptidase regulatory-like domain-containing protein</fullName>
    </recommendedName>
</protein>
<name>A0ABN2P9C5_9ACTN</name>
<keyword evidence="1" id="KW-0732">Signal</keyword>